<dbReference type="RefSeq" id="WP_055460934.1">
    <property type="nucleotide sequence ID" value="NZ_CYHC01000016.1"/>
</dbReference>
<keyword evidence="2" id="KW-1185">Reference proteome</keyword>
<reference evidence="1 2" key="1">
    <citation type="submission" date="2015-08" db="EMBL/GenBank/DDBJ databases">
        <authorList>
            <person name="Varghese N."/>
        </authorList>
    </citation>
    <scope>NUCLEOTIDE SEQUENCE [LARGE SCALE GENOMIC DNA]</scope>
    <source>
        <strain evidence="1 2">DSM 18167</strain>
    </source>
</reference>
<protein>
    <recommendedName>
        <fullName evidence="3">Helix-turn-helix domain</fullName>
    </recommendedName>
</protein>
<organism evidence="1 2">
    <name type="scientific">Chelatococcus sambhunathii</name>
    <dbReference type="NCBI Taxonomy" id="363953"/>
    <lineage>
        <taxon>Bacteria</taxon>
        <taxon>Pseudomonadati</taxon>
        <taxon>Pseudomonadota</taxon>
        <taxon>Alphaproteobacteria</taxon>
        <taxon>Hyphomicrobiales</taxon>
        <taxon>Chelatococcaceae</taxon>
        <taxon>Chelatococcus</taxon>
    </lineage>
</organism>
<sequence>MRPRSRTLTDGDAALVRALLARNWAQHDIASLLGCNQGRIAEIAAGERHAGVEPADLSTDAARAHIAVLENAWALRMHRMLADVLRPQGTIL</sequence>
<dbReference type="Proteomes" id="UP000182178">
    <property type="component" value="Unassembled WGS sequence"/>
</dbReference>
<evidence type="ECO:0008006" key="3">
    <source>
        <dbReference type="Google" id="ProtNLM"/>
    </source>
</evidence>
<name>A0ABP2A8N6_9HYPH</name>
<evidence type="ECO:0000313" key="2">
    <source>
        <dbReference type="Proteomes" id="UP000182178"/>
    </source>
</evidence>
<evidence type="ECO:0000313" key="1">
    <source>
        <dbReference type="EMBL" id="CUA90841.1"/>
    </source>
</evidence>
<accession>A0ABP2A8N6</accession>
<comment type="caution">
    <text evidence="1">The sequence shown here is derived from an EMBL/GenBank/DDBJ whole genome shotgun (WGS) entry which is preliminary data.</text>
</comment>
<proteinExistence type="predicted"/>
<gene>
    <name evidence="1" type="ORF">Ga0061061_1166</name>
</gene>
<dbReference type="EMBL" id="CYHC01000016">
    <property type="protein sequence ID" value="CUA90841.1"/>
    <property type="molecule type" value="Genomic_DNA"/>
</dbReference>